<dbReference type="GeneID" id="77941429"/>
<evidence type="ECO:0000313" key="2">
    <source>
        <dbReference type="Proteomes" id="UP000241956"/>
    </source>
</evidence>
<gene>
    <name evidence="1" type="primary">80</name>
    <name evidence="1" type="ORF">SEA_JEON_80</name>
</gene>
<reference evidence="1 2" key="1">
    <citation type="submission" date="2018-02" db="EMBL/GenBank/DDBJ databases">
        <authorList>
            <person name="Borochov A."/>
            <person name="Gil C.E."/>
            <person name="Green C.A."/>
            <person name="Jean P.M."/>
            <person name="Kim K."/>
            <person name="Kwun D."/>
            <person name="Lee D."/>
            <person name="Lochan S."/>
            <person name="Mansoor S.A."/>
            <person name="Obregon B.R.Y.A.N."/>
            <person name="Parra P.A."/>
            <person name="Ramdihal J.D."/>
            <person name="Sahadeo J."/>
            <person name="Sohail M."/>
            <person name="Talavera L."/>
            <person name="Velarde S."/>
            <person name="Vera M."/>
            <person name="Wong H."/>
            <person name="Xue J."/>
            <person name="Golebiewska U.P."/>
            <person name="Garlena R.A."/>
            <person name="Russell D.A."/>
            <person name="Pope W.H."/>
            <person name="Jacobs-Sera D."/>
            <person name="Hatfull G.F."/>
        </authorList>
    </citation>
    <scope>NUCLEOTIDE SEQUENCE [LARGE SCALE GENOMIC DNA]</scope>
</reference>
<accession>A0A2P1JRR8</accession>
<name>A0A2P1JRR8_9CAUD</name>
<sequence>MSTTEKESEMSFRQMIAARALDKPWKPTEADHPVIDGTPRAAWVPTGEMIRRWCFTVDVLYDAPGATEYADECWRVIVERAERLDAEAVAFVAARAEAEAVAQ</sequence>
<organism evidence="1 2">
    <name type="scientific">Mycobacterium phage Jeon</name>
    <dbReference type="NCBI Taxonomy" id="2108123"/>
    <lineage>
        <taxon>Viruses</taxon>
        <taxon>Duplodnaviria</taxon>
        <taxon>Heunggongvirae</taxon>
        <taxon>Uroviricota</taxon>
        <taxon>Caudoviricetes</taxon>
        <taxon>Northamptonvirus</taxon>
        <taxon>Northamptonvirus jeon</taxon>
    </lineage>
</organism>
<dbReference type="Proteomes" id="UP000241956">
    <property type="component" value="Segment"/>
</dbReference>
<proteinExistence type="predicted"/>
<keyword evidence="2" id="KW-1185">Reference proteome</keyword>
<dbReference type="EMBL" id="MH001450">
    <property type="protein sequence ID" value="AVO21782.1"/>
    <property type="molecule type" value="Genomic_DNA"/>
</dbReference>
<dbReference type="RefSeq" id="YP_010665363.1">
    <property type="nucleotide sequence ID" value="NC_070934.1"/>
</dbReference>
<dbReference type="KEGG" id="vg:77941429"/>
<protein>
    <submittedName>
        <fullName evidence="1">Uncharacterized protein</fullName>
    </submittedName>
</protein>
<evidence type="ECO:0000313" key="1">
    <source>
        <dbReference type="EMBL" id="AVO21782.1"/>
    </source>
</evidence>